<organism evidence="8 9">
    <name type="scientific">Candidatus Methanoperedens nitratireducens</name>
    <dbReference type="NCBI Taxonomy" id="1392998"/>
    <lineage>
        <taxon>Archaea</taxon>
        <taxon>Methanobacteriati</taxon>
        <taxon>Methanobacteriota</taxon>
        <taxon>Stenosarchaea group</taxon>
        <taxon>Methanomicrobia</taxon>
        <taxon>Methanosarcinales</taxon>
        <taxon>ANME-2 cluster</taxon>
        <taxon>Candidatus Methanoperedentaceae</taxon>
        <taxon>Candidatus Methanoperedens</taxon>
    </lineage>
</organism>
<gene>
    <name evidence="8" type="primary">radC</name>
    <name evidence="8" type="ORF">MPEBLZ_03117</name>
</gene>
<dbReference type="EMBL" id="LKCM01000239">
    <property type="protein sequence ID" value="KPQ42328.1"/>
    <property type="molecule type" value="Genomic_DNA"/>
</dbReference>
<dbReference type="Pfam" id="PF04002">
    <property type="entry name" value="RadC"/>
    <property type="match status" value="1"/>
</dbReference>
<dbReference type="CDD" id="cd08071">
    <property type="entry name" value="MPN_DUF2466"/>
    <property type="match status" value="1"/>
</dbReference>
<keyword evidence="2" id="KW-0479">Metal-binding</keyword>
<dbReference type="GO" id="GO:0008237">
    <property type="term" value="F:metallopeptidase activity"/>
    <property type="evidence" value="ECO:0007669"/>
    <property type="project" value="UniProtKB-KW"/>
</dbReference>
<evidence type="ECO:0000256" key="3">
    <source>
        <dbReference type="ARBA" id="ARBA00022801"/>
    </source>
</evidence>
<evidence type="ECO:0000313" key="9">
    <source>
        <dbReference type="Proteomes" id="UP000050360"/>
    </source>
</evidence>
<keyword evidence="4" id="KW-0862">Zinc</keyword>
<dbReference type="NCBIfam" id="TIGR00608">
    <property type="entry name" value="radc"/>
    <property type="match status" value="1"/>
</dbReference>
<dbReference type="PATRIC" id="fig|1719120.3.peg.3385"/>
<protein>
    <submittedName>
        <fullName evidence="8">DNA repair protein RadC</fullName>
    </submittedName>
</protein>
<dbReference type="PROSITE" id="PS50249">
    <property type="entry name" value="MPN"/>
    <property type="match status" value="1"/>
</dbReference>
<dbReference type="GO" id="GO:0046872">
    <property type="term" value="F:metal ion binding"/>
    <property type="evidence" value="ECO:0007669"/>
    <property type="project" value="UniProtKB-KW"/>
</dbReference>
<evidence type="ECO:0000256" key="5">
    <source>
        <dbReference type="ARBA" id="ARBA00023049"/>
    </source>
</evidence>
<comment type="caution">
    <text evidence="8">The sequence shown here is derived from an EMBL/GenBank/DDBJ whole genome shotgun (WGS) entry which is preliminary data.</text>
</comment>
<comment type="similarity">
    <text evidence="6">Belongs to the UPF0758 family.</text>
</comment>
<dbReference type="InterPro" id="IPR025657">
    <property type="entry name" value="RadC_JAB"/>
</dbReference>
<dbReference type="AlphaFoldDB" id="A0A0P7ZFI4"/>
<dbReference type="NCBIfam" id="NF000642">
    <property type="entry name" value="PRK00024.1"/>
    <property type="match status" value="1"/>
</dbReference>
<dbReference type="Gene3D" id="3.40.140.10">
    <property type="entry name" value="Cytidine Deaminase, domain 2"/>
    <property type="match status" value="1"/>
</dbReference>
<keyword evidence="3" id="KW-0378">Hydrolase</keyword>
<accession>A0A0P7ZFI4</accession>
<proteinExistence type="inferred from homology"/>
<dbReference type="InterPro" id="IPR037518">
    <property type="entry name" value="MPN"/>
</dbReference>
<feature type="domain" description="MPN" evidence="7">
    <location>
        <begin position="100"/>
        <end position="222"/>
    </location>
</feature>
<evidence type="ECO:0000313" key="8">
    <source>
        <dbReference type="EMBL" id="KPQ42328.1"/>
    </source>
</evidence>
<dbReference type="PANTHER" id="PTHR30471:SF3">
    <property type="entry name" value="UPF0758 PROTEIN YEES-RELATED"/>
    <property type="match status" value="1"/>
</dbReference>
<name>A0A0P7ZFI4_9EURY</name>
<evidence type="ECO:0000256" key="2">
    <source>
        <dbReference type="ARBA" id="ARBA00022723"/>
    </source>
</evidence>
<dbReference type="InterPro" id="IPR001405">
    <property type="entry name" value="UPF0758"/>
</dbReference>
<reference evidence="8 9" key="1">
    <citation type="submission" date="2015-09" db="EMBL/GenBank/DDBJ databases">
        <title>A metagenomics-based metabolic model of nitrate-dependent anaerobic oxidation of methane by Methanoperedens-like archaea.</title>
        <authorList>
            <person name="Arshad A."/>
            <person name="Speth D.R."/>
            <person name="De Graaf R.M."/>
            <person name="Op Den Camp H.J."/>
            <person name="Jetten M.S."/>
            <person name="Welte C.U."/>
        </authorList>
    </citation>
    <scope>NUCLEOTIDE SEQUENCE [LARGE SCALE GENOMIC DNA]</scope>
</reference>
<keyword evidence="5" id="KW-0482">Metalloprotease</keyword>
<dbReference type="Proteomes" id="UP000050360">
    <property type="component" value="Unassembled WGS sequence"/>
</dbReference>
<sequence>MNNSLIFTMKETSPEIRIKNNDVYNMHNNEVLNFLISGSREEALNKATQLLNNNDLKALSVMDFEQLKKYGLSENTIYRIITAFELSRRLESISIDAKPKISSPEDVYRKVYPYYRELKKEIFLVFLLDTKNQIIKQEVVSIGSLNANIVHPREVYKPAIEASAAHIIVTHNHPSGDPTPSREDIEITKKLQEAGSILGITLLDHVIIGDAKHFSLKEAGHI</sequence>
<evidence type="ECO:0000259" key="7">
    <source>
        <dbReference type="PROSITE" id="PS50249"/>
    </source>
</evidence>
<evidence type="ECO:0000256" key="6">
    <source>
        <dbReference type="RuleBase" id="RU003797"/>
    </source>
</evidence>
<evidence type="ECO:0000256" key="4">
    <source>
        <dbReference type="ARBA" id="ARBA00022833"/>
    </source>
</evidence>
<evidence type="ECO:0000256" key="1">
    <source>
        <dbReference type="ARBA" id="ARBA00022670"/>
    </source>
</evidence>
<dbReference type="InterPro" id="IPR020891">
    <property type="entry name" value="UPF0758_CS"/>
</dbReference>
<dbReference type="PANTHER" id="PTHR30471">
    <property type="entry name" value="DNA REPAIR PROTEIN RADC"/>
    <property type="match status" value="1"/>
</dbReference>
<dbReference type="GO" id="GO:0006508">
    <property type="term" value="P:proteolysis"/>
    <property type="evidence" value="ECO:0007669"/>
    <property type="project" value="UniProtKB-KW"/>
</dbReference>
<keyword evidence="1" id="KW-0645">Protease</keyword>
<dbReference type="PROSITE" id="PS01302">
    <property type="entry name" value="UPF0758"/>
    <property type="match status" value="1"/>
</dbReference>